<dbReference type="PANTHER" id="PTHR24276:SF98">
    <property type="entry name" value="FI18310P1-RELATED"/>
    <property type="match status" value="1"/>
</dbReference>
<feature type="chain" id="PRO_5035421413" description="Peptidase S1 domain-containing protein" evidence="6">
    <location>
        <begin position="19"/>
        <end position="363"/>
    </location>
</feature>
<dbReference type="SMART" id="SM00020">
    <property type="entry name" value="Tryp_SPc"/>
    <property type="match status" value="1"/>
</dbReference>
<dbReference type="Proteomes" id="UP000792457">
    <property type="component" value="Unassembled WGS sequence"/>
</dbReference>
<dbReference type="InterPro" id="IPR050430">
    <property type="entry name" value="Peptidase_S1"/>
</dbReference>
<name>A0A8K0KHP2_LADFU</name>
<dbReference type="SUPFAM" id="SSF50494">
    <property type="entry name" value="Trypsin-like serine proteases"/>
    <property type="match status" value="3"/>
</dbReference>
<dbReference type="InterPro" id="IPR001254">
    <property type="entry name" value="Trypsin_dom"/>
</dbReference>
<dbReference type="GO" id="GO:0006508">
    <property type="term" value="P:proteolysis"/>
    <property type="evidence" value="ECO:0007669"/>
    <property type="project" value="UniProtKB-KW"/>
</dbReference>
<feature type="domain" description="Peptidase S1" evidence="7">
    <location>
        <begin position="44"/>
        <end position="362"/>
    </location>
</feature>
<dbReference type="PROSITE" id="PS00134">
    <property type="entry name" value="TRYPSIN_HIS"/>
    <property type="match status" value="1"/>
</dbReference>
<dbReference type="InterPro" id="IPR001314">
    <property type="entry name" value="Peptidase_S1A"/>
</dbReference>
<dbReference type="Gene3D" id="2.40.10.10">
    <property type="entry name" value="Trypsin-like serine proteases"/>
    <property type="match status" value="3"/>
</dbReference>
<keyword evidence="6" id="KW-0732">Signal</keyword>
<protein>
    <recommendedName>
        <fullName evidence="7">Peptidase S1 domain-containing protein</fullName>
    </recommendedName>
</protein>
<evidence type="ECO:0000256" key="3">
    <source>
        <dbReference type="ARBA" id="ARBA00022801"/>
    </source>
</evidence>
<gene>
    <name evidence="8" type="ORF">J437_LFUL009255</name>
</gene>
<reference evidence="8" key="1">
    <citation type="submission" date="2013-04" db="EMBL/GenBank/DDBJ databases">
        <authorList>
            <person name="Qu J."/>
            <person name="Murali S.C."/>
            <person name="Bandaranaike D."/>
            <person name="Bellair M."/>
            <person name="Blankenburg K."/>
            <person name="Chao H."/>
            <person name="Dinh H."/>
            <person name="Doddapaneni H."/>
            <person name="Downs B."/>
            <person name="Dugan-Rocha S."/>
            <person name="Elkadiri S."/>
            <person name="Gnanaolivu R.D."/>
            <person name="Hernandez B."/>
            <person name="Javaid M."/>
            <person name="Jayaseelan J.C."/>
            <person name="Lee S."/>
            <person name="Li M."/>
            <person name="Ming W."/>
            <person name="Munidasa M."/>
            <person name="Muniz J."/>
            <person name="Nguyen L."/>
            <person name="Ongeri F."/>
            <person name="Osuji N."/>
            <person name="Pu L.-L."/>
            <person name="Puazo M."/>
            <person name="Qu C."/>
            <person name="Quiroz J."/>
            <person name="Raj R."/>
            <person name="Weissenberger G."/>
            <person name="Xin Y."/>
            <person name="Zou X."/>
            <person name="Han Y."/>
            <person name="Richards S."/>
            <person name="Worley K."/>
            <person name="Muzny D."/>
            <person name="Gibbs R."/>
        </authorList>
    </citation>
    <scope>NUCLEOTIDE SEQUENCE</scope>
    <source>
        <strain evidence="8">Sampled in the wild</strain>
    </source>
</reference>
<dbReference type="PANTHER" id="PTHR24276">
    <property type="entry name" value="POLYSERASE-RELATED"/>
    <property type="match status" value="1"/>
</dbReference>
<evidence type="ECO:0000256" key="2">
    <source>
        <dbReference type="ARBA" id="ARBA00022670"/>
    </source>
</evidence>
<proteinExistence type="inferred from homology"/>
<evidence type="ECO:0000256" key="4">
    <source>
        <dbReference type="ARBA" id="ARBA00022825"/>
    </source>
</evidence>
<reference evidence="8" key="2">
    <citation type="submission" date="2017-10" db="EMBL/GenBank/DDBJ databases">
        <title>Ladona fulva Genome sequencing and assembly.</title>
        <authorList>
            <person name="Murali S."/>
            <person name="Richards S."/>
            <person name="Bandaranaike D."/>
            <person name="Bellair M."/>
            <person name="Blankenburg K."/>
            <person name="Chao H."/>
            <person name="Dinh H."/>
            <person name="Doddapaneni H."/>
            <person name="Dugan-Rocha S."/>
            <person name="Elkadiri S."/>
            <person name="Gnanaolivu R."/>
            <person name="Hernandez B."/>
            <person name="Skinner E."/>
            <person name="Javaid M."/>
            <person name="Lee S."/>
            <person name="Li M."/>
            <person name="Ming W."/>
            <person name="Munidasa M."/>
            <person name="Muniz J."/>
            <person name="Nguyen L."/>
            <person name="Hughes D."/>
            <person name="Osuji N."/>
            <person name="Pu L.-L."/>
            <person name="Puazo M."/>
            <person name="Qu C."/>
            <person name="Quiroz J."/>
            <person name="Raj R."/>
            <person name="Weissenberger G."/>
            <person name="Xin Y."/>
            <person name="Zou X."/>
            <person name="Han Y."/>
            <person name="Worley K."/>
            <person name="Muzny D."/>
            <person name="Gibbs R."/>
        </authorList>
    </citation>
    <scope>NUCLEOTIDE SEQUENCE</scope>
    <source>
        <strain evidence="8">Sampled in the wild</strain>
    </source>
</reference>
<dbReference type="EMBL" id="KZ308905">
    <property type="protein sequence ID" value="KAG8235396.1"/>
    <property type="molecule type" value="Genomic_DNA"/>
</dbReference>
<keyword evidence="9" id="KW-1185">Reference proteome</keyword>
<evidence type="ECO:0000256" key="5">
    <source>
        <dbReference type="ARBA" id="ARBA00023157"/>
    </source>
</evidence>
<dbReference type="InterPro" id="IPR009003">
    <property type="entry name" value="Peptidase_S1_PA"/>
</dbReference>
<evidence type="ECO:0000313" key="9">
    <source>
        <dbReference type="Proteomes" id="UP000792457"/>
    </source>
</evidence>
<dbReference type="Pfam" id="PF00089">
    <property type="entry name" value="Trypsin"/>
    <property type="match status" value="2"/>
</dbReference>
<dbReference type="GO" id="GO:0004252">
    <property type="term" value="F:serine-type endopeptidase activity"/>
    <property type="evidence" value="ECO:0007669"/>
    <property type="project" value="InterPro"/>
</dbReference>
<dbReference type="CDD" id="cd00190">
    <property type="entry name" value="Tryp_SPc"/>
    <property type="match status" value="1"/>
</dbReference>
<dbReference type="InterPro" id="IPR018114">
    <property type="entry name" value="TRYPSIN_HIS"/>
</dbReference>
<evidence type="ECO:0000259" key="7">
    <source>
        <dbReference type="PROSITE" id="PS50240"/>
    </source>
</evidence>
<accession>A0A8K0KHP2</accession>
<dbReference type="PRINTS" id="PR00722">
    <property type="entry name" value="CHYMOTRYPSIN"/>
</dbReference>
<dbReference type="OrthoDB" id="8440449at2759"/>
<dbReference type="AlphaFoldDB" id="A0A8K0KHP2"/>
<keyword evidence="5" id="KW-1015">Disulfide bond</keyword>
<comment type="caution">
    <text evidence="8">The sequence shown here is derived from an EMBL/GenBank/DDBJ whole genome shotgun (WGS) entry which is preliminary data.</text>
</comment>
<sequence>MKTATIFLVLFVVGASQASTELERWNTGGIGSVTNPIGFPVSLIFNGILVPDREIPGIVALIDKRAAGRLHDCGGSIVNENYIVTAAHCILNNREDMKVLSGTNSLVRGGIRHNVLETHVHEGYNVSDSWINDIAVVKVDPPFVFDEKTAPVALPQQGQETPAGSTATVAGWGYTENGTLPNDLLKVSIQIWNQDECNRIYNELHLNVYPEQICASTEEGNEGSCGDELRMIKVPIFDHEECKRRYQRANITVIPEQICTSTEGRKGFFKGDSGGPLFVNNQLIGLMSLASFEENERWPGILTRVSAYVDWINHKYDSGGPLFVDGQVIGLVSWAKGCSLKGWPTVYTRVSAYIDWINSKVSS</sequence>
<evidence type="ECO:0000256" key="1">
    <source>
        <dbReference type="ARBA" id="ARBA00007664"/>
    </source>
</evidence>
<organism evidence="8 9">
    <name type="scientific">Ladona fulva</name>
    <name type="common">Scarce chaser dragonfly</name>
    <name type="synonym">Libellula fulva</name>
    <dbReference type="NCBI Taxonomy" id="123851"/>
    <lineage>
        <taxon>Eukaryota</taxon>
        <taxon>Metazoa</taxon>
        <taxon>Ecdysozoa</taxon>
        <taxon>Arthropoda</taxon>
        <taxon>Hexapoda</taxon>
        <taxon>Insecta</taxon>
        <taxon>Pterygota</taxon>
        <taxon>Palaeoptera</taxon>
        <taxon>Odonata</taxon>
        <taxon>Epiprocta</taxon>
        <taxon>Anisoptera</taxon>
        <taxon>Libelluloidea</taxon>
        <taxon>Libellulidae</taxon>
        <taxon>Ladona</taxon>
    </lineage>
</organism>
<feature type="signal peptide" evidence="6">
    <location>
        <begin position="1"/>
        <end position="18"/>
    </location>
</feature>
<keyword evidence="2" id="KW-0645">Protease</keyword>
<dbReference type="PROSITE" id="PS50240">
    <property type="entry name" value="TRYPSIN_DOM"/>
    <property type="match status" value="1"/>
</dbReference>
<keyword evidence="4" id="KW-0720">Serine protease</keyword>
<keyword evidence="3" id="KW-0378">Hydrolase</keyword>
<evidence type="ECO:0000313" key="8">
    <source>
        <dbReference type="EMBL" id="KAG8235396.1"/>
    </source>
</evidence>
<dbReference type="InterPro" id="IPR043504">
    <property type="entry name" value="Peptidase_S1_PA_chymotrypsin"/>
</dbReference>
<comment type="similarity">
    <text evidence="1">Belongs to the peptidase S1 family.</text>
</comment>
<dbReference type="FunFam" id="2.40.10.10:FF:000068">
    <property type="entry name" value="transmembrane protease serine 2"/>
    <property type="match status" value="1"/>
</dbReference>
<evidence type="ECO:0000256" key="6">
    <source>
        <dbReference type="SAM" id="SignalP"/>
    </source>
</evidence>